<protein>
    <submittedName>
        <fullName evidence="1">Uncharacterized protein</fullName>
    </submittedName>
</protein>
<dbReference type="STRING" id="659014.SAMN04487996_107127"/>
<dbReference type="RefSeq" id="WP_090150184.1">
    <property type="nucleotide sequence ID" value="NZ_FNAN01000007.1"/>
</dbReference>
<keyword evidence="2" id="KW-1185">Reference proteome</keyword>
<accession>A0A1G7G599</accession>
<reference evidence="2" key="1">
    <citation type="submission" date="2016-10" db="EMBL/GenBank/DDBJ databases">
        <authorList>
            <person name="Varghese N."/>
            <person name="Submissions S."/>
        </authorList>
    </citation>
    <scope>NUCLEOTIDE SEQUENCE [LARGE SCALE GENOMIC DNA]</scope>
    <source>
        <strain evidence="2">DSM 25329</strain>
    </source>
</reference>
<dbReference type="AlphaFoldDB" id="A0A1G7G599"/>
<gene>
    <name evidence="1" type="ORF">SAMN04487996_107127</name>
</gene>
<evidence type="ECO:0000313" key="1">
    <source>
        <dbReference type="EMBL" id="SDE83255.1"/>
    </source>
</evidence>
<dbReference type="EMBL" id="FNAN01000007">
    <property type="protein sequence ID" value="SDE83255.1"/>
    <property type="molecule type" value="Genomic_DNA"/>
</dbReference>
<name>A0A1G7G599_9BACT</name>
<dbReference type="Proteomes" id="UP000198748">
    <property type="component" value="Unassembled WGS sequence"/>
</dbReference>
<dbReference type="OrthoDB" id="72471at2"/>
<organism evidence="1 2">
    <name type="scientific">Dyadobacter soli</name>
    <dbReference type="NCBI Taxonomy" id="659014"/>
    <lineage>
        <taxon>Bacteria</taxon>
        <taxon>Pseudomonadati</taxon>
        <taxon>Bacteroidota</taxon>
        <taxon>Cytophagia</taxon>
        <taxon>Cytophagales</taxon>
        <taxon>Spirosomataceae</taxon>
        <taxon>Dyadobacter</taxon>
    </lineage>
</organism>
<proteinExistence type="predicted"/>
<sequence length="205" mass="23847">MKPFYPLPQEIPLLLEGVQRALVRPLSQQPHGRINQVLQNGKRKDIYLLVDADNWDNNVCESTPFDQAGTILWCRETFSGYKQIGGRYVREKLHFKATEPDLPVSRWLLPVMMPIYVSRLWLEVLEIKVCRLMDLTHEEMYESGVRIADSYSRGMATDEGSVEAFNCGDGIRRVFYEIYDERFGKREISNPWIWYAAIKKVDAPS</sequence>
<evidence type="ECO:0000313" key="2">
    <source>
        <dbReference type="Proteomes" id="UP000198748"/>
    </source>
</evidence>